<dbReference type="AlphaFoldDB" id="A0A2K3MRB0"/>
<evidence type="ECO:0000313" key="1">
    <source>
        <dbReference type="EMBL" id="PNX93350.1"/>
    </source>
</evidence>
<organism evidence="1 2">
    <name type="scientific">Trifolium pratense</name>
    <name type="common">Red clover</name>
    <dbReference type="NCBI Taxonomy" id="57577"/>
    <lineage>
        <taxon>Eukaryota</taxon>
        <taxon>Viridiplantae</taxon>
        <taxon>Streptophyta</taxon>
        <taxon>Embryophyta</taxon>
        <taxon>Tracheophyta</taxon>
        <taxon>Spermatophyta</taxon>
        <taxon>Magnoliopsida</taxon>
        <taxon>eudicotyledons</taxon>
        <taxon>Gunneridae</taxon>
        <taxon>Pentapetalae</taxon>
        <taxon>rosids</taxon>
        <taxon>fabids</taxon>
        <taxon>Fabales</taxon>
        <taxon>Fabaceae</taxon>
        <taxon>Papilionoideae</taxon>
        <taxon>50 kb inversion clade</taxon>
        <taxon>NPAAA clade</taxon>
        <taxon>Hologalegina</taxon>
        <taxon>IRL clade</taxon>
        <taxon>Trifolieae</taxon>
        <taxon>Trifolium</taxon>
    </lineage>
</organism>
<reference evidence="1 2" key="1">
    <citation type="journal article" date="2014" name="Am. J. Bot.">
        <title>Genome assembly and annotation for red clover (Trifolium pratense; Fabaceae).</title>
        <authorList>
            <person name="Istvanek J."/>
            <person name="Jaros M."/>
            <person name="Krenek A."/>
            <person name="Repkova J."/>
        </authorList>
    </citation>
    <scope>NUCLEOTIDE SEQUENCE [LARGE SCALE GENOMIC DNA]</scope>
    <source>
        <strain evidence="2">cv. Tatra</strain>
        <tissue evidence="1">Young leaves</tissue>
    </source>
</reference>
<accession>A0A2K3MRB0</accession>
<gene>
    <name evidence="1" type="ORF">L195_g016502</name>
</gene>
<evidence type="ECO:0000313" key="2">
    <source>
        <dbReference type="Proteomes" id="UP000236291"/>
    </source>
</evidence>
<sequence>MTISSYSKNVFKMYAQQITIKPDENNFLSWMQQVEGIIRTHKLHRHVVNPIIPSRYLTEVDRDPDAKTPVYPAWDQEDSLLFTWLLTVEVDCNVSLTLLMKEKKVKEIIFEKSHIA</sequence>
<name>A0A2K3MRB0_TRIPR</name>
<evidence type="ECO:0008006" key="3">
    <source>
        <dbReference type="Google" id="ProtNLM"/>
    </source>
</evidence>
<protein>
    <recommendedName>
        <fullName evidence="3">Retrovirus-related Pol polyprotein from transposon TNT 1-94</fullName>
    </recommendedName>
</protein>
<dbReference type="Proteomes" id="UP000236291">
    <property type="component" value="Unassembled WGS sequence"/>
</dbReference>
<dbReference type="EMBL" id="ASHM01011424">
    <property type="protein sequence ID" value="PNX93350.1"/>
    <property type="molecule type" value="Genomic_DNA"/>
</dbReference>
<reference evidence="1 2" key="2">
    <citation type="journal article" date="2017" name="Front. Plant Sci.">
        <title>Gene Classification and Mining of Molecular Markers Useful in Red Clover (Trifolium pratense) Breeding.</title>
        <authorList>
            <person name="Istvanek J."/>
            <person name="Dluhosova J."/>
            <person name="Dluhos P."/>
            <person name="Patkova L."/>
            <person name="Nedelnik J."/>
            <person name="Repkova J."/>
        </authorList>
    </citation>
    <scope>NUCLEOTIDE SEQUENCE [LARGE SCALE GENOMIC DNA]</scope>
    <source>
        <strain evidence="2">cv. Tatra</strain>
        <tissue evidence="1">Young leaves</tissue>
    </source>
</reference>
<comment type="caution">
    <text evidence="1">The sequence shown here is derived from an EMBL/GenBank/DDBJ whole genome shotgun (WGS) entry which is preliminary data.</text>
</comment>
<proteinExistence type="predicted"/>